<dbReference type="GO" id="GO:0003677">
    <property type="term" value="F:DNA binding"/>
    <property type="evidence" value="ECO:0007669"/>
    <property type="project" value="UniProtKB-KW"/>
</dbReference>
<dbReference type="PROSITE" id="PS50943">
    <property type="entry name" value="HTH_CROC1"/>
    <property type="match status" value="1"/>
</dbReference>
<dbReference type="InterPro" id="IPR010982">
    <property type="entry name" value="Lambda_DNA-bd_dom_sf"/>
</dbReference>
<dbReference type="EMBL" id="CP048914">
    <property type="protein sequence ID" value="QMS84843.1"/>
    <property type="molecule type" value="Genomic_DNA"/>
</dbReference>
<evidence type="ECO:0000259" key="2">
    <source>
        <dbReference type="PROSITE" id="PS50943"/>
    </source>
</evidence>
<dbReference type="SMART" id="SM00530">
    <property type="entry name" value="HTH_XRE"/>
    <property type="match status" value="1"/>
</dbReference>
<reference evidence="3 4" key="1">
    <citation type="submission" date="2020-02" db="EMBL/GenBank/DDBJ databases">
        <authorList>
            <person name="Zheng R.K."/>
            <person name="Sun C.M."/>
        </authorList>
    </citation>
    <scope>NUCLEOTIDE SEQUENCE [LARGE SCALE GENOMIC DNA]</scope>
    <source>
        <strain evidence="4">zrk13</strain>
    </source>
</reference>
<organism evidence="3 4">
    <name type="scientific">Candidatus Xianfuyuplasma coldseepsis</name>
    <dbReference type="NCBI Taxonomy" id="2782163"/>
    <lineage>
        <taxon>Bacteria</taxon>
        <taxon>Bacillati</taxon>
        <taxon>Mycoplasmatota</taxon>
        <taxon>Mollicutes</taxon>
        <taxon>Candidatus Izemoplasmatales</taxon>
        <taxon>Candidatus Izemoplasmataceae</taxon>
        <taxon>Candidatus Xianfuyuplasma</taxon>
    </lineage>
</organism>
<proteinExistence type="predicted"/>
<gene>
    <name evidence="3" type="ORF">G4Z02_03430</name>
</gene>
<dbReference type="Gene3D" id="1.10.260.40">
    <property type="entry name" value="lambda repressor-like DNA-binding domains"/>
    <property type="match status" value="1"/>
</dbReference>
<dbReference type="PANTHER" id="PTHR46558:SF11">
    <property type="entry name" value="HTH-TYPE TRANSCRIPTIONAL REGULATOR XRE"/>
    <property type="match status" value="1"/>
</dbReference>
<dbReference type="KEGG" id="xcl:G4Z02_03430"/>
<accession>A0A7L7KQ48</accession>
<dbReference type="PANTHER" id="PTHR46558">
    <property type="entry name" value="TRACRIPTIONAL REGULATORY PROTEIN-RELATED-RELATED"/>
    <property type="match status" value="1"/>
</dbReference>
<dbReference type="Proteomes" id="UP000514720">
    <property type="component" value="Chromosome"/>
</dbReference>
<dbReference type="Pfam" id="PF01381">
    <property type="entry name" value="HTH_3"/>
    <property type="match status" value="1"/>
</dbReference>
<evidence type="ECO:0000313" key="3">
    <source>
        <dbReference type="EMBL" id="QMS84843.1"/>
    </source>
</evidence>
<dbReference type="InterPro" id="IPR001387">
    <property type="entry name" value="Cro/C1-type_HTH"/>
</dbReference>
<feature type="domain" description="HTH cro/C1-type" evidence="2">
    <location>
        <begin position="7"/>
        <end position="61"/>
    </location>
</feature>
<evidence type="ECO:0000256" key="1">
    <source>
        <dbReference type="ARBA" id="ARBA00023125"/>
    </source>
</evidence>
<keyword evidence="4" id="KW-1185">Reference proteome</keyword>
<dbReference type="SUPFAM" id="SSF47413">
    <property type="entry name" value="lambda repressor-like DNA-binding domains"/>
    <property type="match status" value="1"/>
</dbReference>
<dbReference type="CDD" id="cd00093">
    <property type="entry name" value="HTH_XRE"/>
    <property type="match status" value="1"/>
</dbReference>
<keyword evidence="1" id="KW-0238">DNA-binding</keyword>
<sequence>MNICNNLRTLRKQKGFRQKDIAQHLDIRIQNYSRYELGDRNIPFDILERLADFYHYPVQAFFIKDIPDSDFSDLTITELGVLFDMKTYDFVEHHKRLEEDSVNKNSISEADTEKLNKLSADLISIKSALMLKVANILSASHKLKERWM</sequence>
<dbReference type="RefSeq" id="WP_258878465.1">
    <property type="nucleotide sequence ID" value="NZ_CP048914.1"/>
</dbReference>
<protein>
    <submittedName>
        <fullName evidence="3">Helix-turn-helix transcriptional regulator</fullName>
    </submittedName>
</protein>
<evidence type="ECO:0000313" key="4">
    <source>
        <dbReference type="Proteomes" id="UP000514720"/>
    </source>
</evidence>
<name>A0A7L7KQ48_9MOLU</name>
<dbReference type="AlphaFoldDB" id="A0A7L7KQ48"/>